<gene>
    <name evidence="1" type="ordered locus">midi_00698</name>
</gene>
<dbReference type="STRING" id="696127.midi_00698"/>
<dbReference type="HOGENOM" id="CLU_2955477_0_0_5"/>
<dbReference type="KEGG" id="mmn:midi_00698"/>
<sequence length="59" mass="6634">MFETDKITGHAANCLNECFDIVPVPDPYQQAGVTKPIFYLPLLVNLDEFLRAPIKVKAK</sequence>
<dbReference type="EMBL" id="CP002130">
    <property type="protein sequence ID" value="AEI88994.1"/>
    <property type="molecule type" value="Genomic_DNA"/>
</dbReference>
<evidence type="ECO:0000313" key="1">
    <source>
        <dbReference type="EMBL" id="AEI88994.1"/>
    </source>
</evidence>
<dbReference type="AlphaFoldDB" id="F7XWE5"/>
<proteinExistence type="predicted"/>
<dbReference type="Proteomes" id="UP000006639">
    <property type="component" value="Chromosome"/>
</dbReference>
<reference evidence="1 2" key="1">
    <citation type="journal article" date="2011" name="Mol. Biol. Evol.">
        <title>Phylogenomic evidence for the presence of a flagellum and cbb3 oxidase in the free-living mitochondrial ancestor.</title>
        <authorList>
            <person name="Sassera D."/>
            <person name="Lo N."/>
            <person name="Epis S."/>
            <person name="D'Auria G."/>
            <person name="Montagna M."/>
            <person name="Comandatore F."/>
            <person name="Horner D."/>
            <person name="Pereto J."/>
            <person name="Luciano A.M."/>
            <person name="Franciosi F."/>
            <person name="Ferri E."/>
            <person name="Crotti E."/>
            <person name="Bazzocchi C."/>
            <person name="Daffonchio D."/>
            <person name="Sacchi L."/>
            <person name="Moya A."/>
            <person name="Latorre A."/>
            <person name="Bandi C."/>
        </authorList>
    </citation>
    <scope>NUCLEOTIDE SEQUENCE [LARGE SCALE GENOMIC DNA]</scope>
    <source>
        <strain evidence="1 2">IricVA</strain>
    </source>
</reference>
<protein>
    <submittedName>
        <fullName evidence="1">Uncharacterized protein</fullName>
    </submittedName>
</protein>
<keyword evidence="2" id="KW-1185">Reference proteome</keyword>
<accession>F7XWE5</accession>
<organism evidence="1 2">
    <name type="scientific">Midichloria mitochondrii (strain IricVA)</name>
    <dbReference type="NCBI Taxonomy" id="696127"/>
    <lineage>
        <taxon>Bacteria</taxon>
        <taxon>Pseudomonadati</taxon>
        <taxon>Pseudomonadota</taxon>
        <taxon>Alphaproteobacteria</taxon>
        <taxon>Rickettsiales</taxon>
        <taxon>Candidatus Midichloriaceae</taxon>
        <taxon>Candidatus Midichloria</taxon>
    </lineage>
</organism>
<evidence type="ECO:0000313" key="2">
    <source>
        <dbReference type="Proteomes" id="UP000006639"/>
    </source>
</evidence>
<name>F7XWE5_MIDMI</name>